<evidence type="ECO:0000313" key="1">
    <source>
        <dbReference type="EMBL" id="MCF2871110.1"/>
    </source>
</evidence>
<comment type="caution">
    <text evidence="1">The sequence shown here is derived from an EMBL/GenBank/DDBJ whole genome shotgun (WGS) entry which is preliminary data.</text>
</comment>
<dbReference type="RefSeq" id="WP_235225229.1">
    <property type="nucleotide sequence ID" value="NZ_JAKGAQ010000002.1"/>
</dbReference>
<dbReference type="InterPro" id="IPR023393">
    <property type="entry name" value="START-like_dom_sf"/>
</dbReference>
<protein>
    <submittedName>
        <fullName evidence="1">SRPBCC family protein</fullName>
    </submittedName>
</protein>
<sequence>MELTAREDIEAPIDFVFDQVTDFATFERSIMRRGGDVERMSASDAAEVGTKWRVNFRMRGKERTVRAQIVQVDTPNGLSIDVNSVSADGTMVIELVALSRARTRLIITAEAGAKTIPAKLFFQSLRFARGKTEARFKTMLTNFAEDIDKKYRG</sequence>
<dbReference type="InterPro" id="IPR019587">
    <property type="entry name" value="Polyketide_cyclase/dehydratase"/>
</dbReference>
<evidence type="ECO:0000313" key="2">
    <source>
        <dbReference type="Proteomes" id="UP001200557"/>
    </source>
</evidence>
<organism evidence="1 2">
    <name type="scientific">Octadecabacter dasysiphoniae</name>
    <dbReference type="NCBI Taxonomy" id="2909341"/>
    <lineage>
        <taxon>Bacteria</taxon>
        <taxon>Pseudomonadati</taxon>
        <taxon>Pseudomonadota</taxon>
        <taxon>Alphaproteobacteria</taxon>
        <taxon>Rhodobacterales</taxon>
        <taxon>Roseobacteraceae</taxon>
        <taxon>Octadecabacter</taxon>
    </lineage>
</organism>
<dbReference type="EMBL" id="JAKGAQ010000002">
    <property type="protein sequence ID" value="MCF2871110.1"/>
    <property type="molecule type" value="Genomic_DNA"/>
</dbReference>
<gene>
    <name evidence="1" type="ORF">L0664_08530</name>
</gene>
<name>A0ABS9CXI9_9RHOB</name>
<dbReference type="Pfam" id="PF10604">
    <property type="entry name" value="Polyketide_cyc2"/>
    <property type="match status" value="1"/>
</dbReference>
<dbReference type="CDD" id="cd07812">
    <property type="entry name" value="SRPBCC"/>
    <property type="match status" value="1"/>
</dbReference>
<keyword evidence="2" id="KW-1185">Reference proteome</keyword>
<proteinExistence type="predicted"/>
<accession>A0ABS9CXI9</accession>
<reference evidence="1 2" key="1">
    <citation type="submission" date="2022-01" db="EMBL/GenBank/DDBJ databases">
        <title>Octadecabacter sp. nov., isolated from a marine alga.</title>
        <authorList>
            <person name="Jin M.S."/>
            <person name="Kim H.M."/>
            <person name="Han D.M."/>
            <person name="Jung J.J."/>
            <person name="Jeon C.O."/>
        </authorList>
    </citation>
    <scope>NUCLEOTIDE SEQUENCE [LARGE SCALE GENOMIC DNA]</scope>
    <source>
        <strain evidence="1 2">G9-8</strain>
    </source>
</reference>
<dbReference type="SUPFAM" id="SSF55961">
    <property type="entry name" value="Bet v1-like"/>
    <property type="match status" value="1"/>
</dbReference>
<dbReference type="Gene3D" id="3.30.530.20">
    <property type="match status" value="1"/>
</dbReference>
<dbReference type="Proteomes" id="UP001200557">
    <property type="component" value="Unassembled WGS sequence"/>
</dbReference>